<name>A0AAD6S3S8_9AGAR</name>
<keyword evidence="4" id="KW-1185">Reference proteome</keyword>
<dbReference type="InterPro" id="IPR040521">
    <property type="entry name" value="KDZ"/>
</dbReference>
<proteinExistence type="predicted"/>
<evidence type="ECO:0000256" key="1">
    <source>
        <dbReference type="SAM" id="MobiDB-lite"/>
    </source>
</evidence>
<sequence length="898" mass="99545">MSRRDHNIHYDTDFGIGDDFSADRGLHVSKDGTRVFSELSNVRPQKRARLLEELPDVYGDWTPVPDHDLEDVHAIAATVTSFDVSPDDDTETDKHKRYASSDTPMSCLSCLLSRHALNPLHSVEEWDGQYWTEAQLSGKGGLGLVYQISHHGFPCPFPTRERVMVVLAFFELCAKRTGCGHNPVGLTNIPRGAFTVDCWACPHDNKNLPDGWRDVAPKDKFLYMLLLAMDANFRLKNRLRSNKHEDRPLREGKGYFVEEDGYREHLKNYVAEKDVSTCIAFAALLQKETRMTSGLRCTGVGGCVCARHGVVRAQGLGDLQKGERYANMDYILLLALLGVTLLAITIFKLTTRLGEFEIQFALPVWHAAAHEVECQTQNSLSYTGGVGRTDGEGIERTWAVLNPLGFSTKEMGSGARHDALENKVDHLNWEKNIGQGDTLARKLIVAIAERDKQVAEFVEIDRTLGKHLRKTWQTKIDEWQANKSSPNPYCLAGGKGAGPSEAAVFLDLKTVEANEAAEGRSVLTDAKATAAAFIKAGGTAGRGSAELKGVTLVTADRASQIQEMRISFLKKPRVYERLQETFMPGVGALKTAAEEVRDPDKPPPRAEDIKLWMPSELKAPARRRMCRKGVVEAEACLHAQKHLITWRNSHSVGQRASTRSATLIGRVGDCIARVADKYRRAREALIALKGATFAPEYKVLDAKDLNTNLEQESDDKARKKLARLGSTKRARNEPSDATKTLSWIWTAGGGPGEDTQQLHESVRVEWSKAQAQKDRWVEEVQLLREEMKCVLRMLRTIQAQWSERAEARTSVDPELASGLKAYALRQVHVHRRVAEAFHAGWDQSVASAVKDVVARDGRVYLELLDGQTVDNAPSPRGGTPPRGQTPAAEGEGLSLAVD</sequence>
<accession>A0AAD6S3S8</accession>
<evidence type="ECO:0000256" key="2">
    <source>
        <dbReference type="SAM" id="Phobius"/>
    </source>
</evidence>
<dbReference type="Pfam" id="PF18758">
    <property type="entry name" value="KDZ"/>
    <property type="match status" value="1"/>
</dbReference>
<keyword evidence="2" id="KW-1133">Transmembrane helix</keyword>
<dbReference type="EMBL" id="JARJCM010000259">
    <property type="protein sequence ID" value="KAJ7020548.1"/>
    <property type="molecule type" value="Genomic_DNA"/>
</dbReference>
<protein>
    <recommendedName>
        <fullName evidence="5">CxC2-like cysteine cluster KDZ transposase-associated domain-containing protein</fullName>
    </recommendedName>
</protein>
<comment type="caution">
    <text evidence="3">The sequence shown here is derived from an EMBL/GenBank/DDBJ whole genome shotgun (WGS) entry which is preliminary data.</text>
</comment>
<evidence type="ECO:0000313" key="3">
    <source>
        <dbReference type="EMBL" id="KAJ7020548.1"/>
    </source>
</evidence>
<dbReference type="PANTHER" id="PTHR33096">
    <property type="entry name" value="CXC2 DOMAIN-CONTAINING PROTEIN"/>
    <property type="match status" value="1"/>
</dbReference>
<feature type="region of interest" description="Disordered" evidence="1">
    <location>
        <begin position="866"/>
        <end position="898"/>
    </location>
</feature>
<dbReference type="Proteomes" id="UP001218188">
    <property type="component" value="Unassembled WGS sequence"/>
</dbReference>
<reference evidence="3" key="1">
    <citation type="submission" date="2023-03" db="EMBL/GenBank/DDBJ databases">
        <title>Massive genome expansion in bonnet fungi (Mycena s.s.) driven by repeated elements and novel gene families across ecological guilds.</title>
        <authorList>
            <consortium name="Lawrence Berkeley National Laboratory"/>
            <person name="Harder C.B."/>
            <person name="Miyauchi S."/>
            <person name="Viragh M."/>
            <person name="Kuo A."/>
            <person name="Thoen E."/>
            <person name="Andreopoulos B."/>
            <person name="Lu D."/>
            <person name="Skrede I."/>
            <person name="Drula E."/>
            <person name="Henrissat B."/>
            <person name="Morin E."/>
            <person name="Kohler A."/>
            <person name="Barry K."/>
            <person name="LaButti K."/>
            <person name="Morin E."/>
            <person name="Salamov A."/>
            <person name="Lipzen A."/>
            <person name="Mereny Z."/>
            <person name="Hegedus B."/>
            <person name="Baldrian P."/>
            <person name="Stursova M."/>
            <person name="Weitz H."/>
            <person name="Taylor A."/>
            <person name="Grigoriev I.V."/>
            <person name="Nagy L.G."/>
            <person name="Martin F."/>
            <person name="Kauserud H."/>
        </authorList>
    </citation>
    <scope>NUCLEOTIDE SEQUENCE</scope>
    <source>
        <strain evidence="3">CBHHK200</strain>
    </source>
</reference>
<gene>
    <name evidence="3" type="ORF">C8F04DRAFT_1274938</name>
</gene>
<keyword evidence="2" id="KW-0812">Transmembrane</keyword>
<feature type="transmembrane region" description="Helical" evidence="2">
    <location>
        <begin position="330"/>
        <end position="349"/>
    </location>
</feature>
<organism evidence="3 4">
    <name type="scientific">Mycena alexandri</name>
    <dbReference type="NCBI Taxonomy" id="1745969"/>
    <lineage>
        <taxon>Eukaryota</taxon>
        <taxon>Fungi</taxon>
        <taxon>Dikarya</taxon>
        <taxon>Basidiomycota</taxon>
        <taxon>Agaricomycotina</taxon>
        <taxon>Agaricomycetes</taxon>
        <taxon>Agaricomycetidae</taxon>
        <taxon>Agaricales</taxon>
        <taxon>Marasmiineae</taxon>
        <taxon>Mycenaceae</taxon>
        <taxon>Mycena</taxon>
    </lineage>
</organism>
<evidence type="ECO:0000313" key="4">
    <source>
        <dbReference type="Proteomes" id="UP001218188"/>
    </source>
</evidence>
<keyword evidence="2" id="KW-0472">Membrane</keyword>
<evidence type="ECO:0008006" key="5">
    <source>
        <dbReference type="Google" id="ProtNLM"/>
    </source>
</evidence>
<dbReference type="PANTHER" id="PTHR33096:SF1">
    <property type="entry name" value="CXC1-LIKE CYSTEINE CLUSTER ASSOCIATED WITH KDZ TRANSPOSASES DOMAIN-CONTAINING PROTEIN"/>
    <property type="match status" value="1"/>
</dbReference>
<dbReference type="AlphaFoldDB" id="A0AAD6S3S8"/>
<feature type="compositionally biased region" description="Low complexity" evidence="1">
    <location>
        <begin position="872"/>
        <end position="888"/>
    </location>
</feature>